<sequence length="1134" mass="126019">MNNFIKCTAMRGNYLLSLCAKIIMRIFLLCISIGFSSVYANTYHAQTKIDIEVSNVTLEELFNEIQSKSKYIIFYKDGILNPDVKISLQLKNAKLSEVLNSAFSNTNLGYLIDDRQVVITKKNAPEEAGLKLDANSPQNITLKGKVTDEYGSPLPGANVLEKGTTNGAQTDFDGTFTLYVSSDRVTIVASYVGFISQEIPLDGKTNLEIALKENITTLEEVVVVGYGATVKKKDLTGSIASANLDNAVQTTNVSILQALQGAIAGVNINAVTDAGQNPTISVRGRNTLHNNKDNRRETDESSTNQPLIILDGIIYRGNLVDINPSDIKAIDVLKDASSAAIYGSQAANGVLVITTKSGGSSDQKPIINYTSSYSVQSPSNKMRPMRSAEYAEFYPEIFWQEGARIAPDYLQRNPNYDFSANLKSTFLVDGYNAGLDVDWWDQLTRTGSINMHNISIRQKTDNFNYFVSAGITDQKGFLVGDDYTRYNFRVNLESKVTDWLKIGTQTFAVVSDYSGVSPTSRDIFRIQPWAPIKDDEGEFIINPVDGINPFLVLQQDNSDIRLNLSSTLYADIDLPIDGLNYRLNYSNAYRTTNQFNFDPYGGVGQVGTGFKQHNIGWDQTLDNIVSYRKSFNNVHNLNVTLLYGIENRHINSTRAEGSNFDIKVLGYNRLQDGDATLRKIETAKEEESSLYQMARLMYNYKNKYFLTGTVRRDGFSGFGINDKTAVFPTGAVAWVLTEEGFANDSSWLNFLKLRGSYGQSGRRGVERLQTRAKVDSDPSVVFGDGNDPSIGRFISRLASNSLTWETTTGVNFGLDFEMLNSRLSGSVEYYNNKTENILFGIAIPRITGFSGINANIAEVANNGIELTLNGTIVKNKDFQWNTSFNFNRVRNEIVSILGISNDSDNDGKEDDLARNELFIGEPQNVLYNYDIIGMWQIADEADGTLPAGFFPGTYKLRDLNNDGNISSIDDRKIVGYQDPSYRFGIANTITYKDFTFYAFVNSIQGGDDYYLGDDAIHSRREQLSFTNIPSGGFDFWTPENPNAKYRRLDTGSQRGGTRYSSRSFVRLQDVTLSYNIPNKAMNTLGISNAKIFVSGKNLYTWTKWNGWDPETGAGFGAGGVPTMKSYSLGLNVEF</sequence>
<dbReference type="InterPro" id="IPR008969">
    <property type="entry name" value="CarboxyPept-like_regulatory"/>
</dbReference>
<evidence type="ECO:0000313" key="10">
    <source>
        <dbReference type="EMBL" id="AUP80686.1"/>
    </source>
</evidence>
<organism evidence="10 11">
    <name type="scientific">Flavivirga eckloniae</name>
    <dbReference type="NCBI Taxonomy" id="1803846"/>
    <lineage>
        <taxon>Bacteria</taxon>
        <taxon>Pseudomonadati</taxon>
        <taxon>Bacteroidota</taxon>
        <taxon>Flavobacteriia</taxon>
        <taxon>Flavobacteriales</taxon>
        <taxon>Flavobacteriaceae</taxon>
        <taxon>Flavivirga</taxon>
    </lineage>
</organism>
<dbReference type="SUPFAM" id="SSF56935">
    <property type="entry name" value="Porins"/>
    <property type="match status" value="1"/>
</dbReference>
<feature type="domain" description="Secretin/TonB short N-terminal" evidence="9">
    <location>
        <begin position="71"/>
        <end position="122"/>
    </location>
</feature>
<dbReference type="InterPro" id="IPR012910">
    <property type="entry name" value="Plug_dom"/>
</dbReference>
<dbReference type="EMBL" id="CP025791">
    <property type="protein sequence ID" value="AUP80686.1"/>
    <property type="molecule type" value="Genomic_DNA"/>
</dbReference>
<dbReference type="Gene3D" id="2.60.40.1120">
    <property type="entry name" value="Carboxypeptidase-like, regulatory domain"/>
    <property type="match status" value="1"/>
</dbReference>
<keyword evidence="2 7" id="KW-0813">Transport</keyword>
<dbReference type="GO" id="GO:0009279">
    <property type="term" value="C:cell outer membrane"/>
    <property type="evidence" value="ECO:0007669"/>
    <property type="project" value="UniProtKB-SubCell"/>
</dbReference>
<evidence type="ECO:0000256" key="3">
    <source>
        <dbReference type="ARBA" id="ARBA00022452"/>
    </source>
</evidence>
<dbReference type="Pfam" id="PF13715">
    <property type="entry name" value="CarbopepD_reg_2"/>
    <property type="match status" value="1"/>
</dbReference>
<evidence type="ECO:0000259" key="9">
    <source>
        <dbReference type="SMART" id="SM00965"/>
    </source>
</evidence>
<gene>
    <name evidence="10" type="ORF">C1H87_18995</name>
</gene>
<dbReference type="InterPro" id="IPR023996">
    <property type="entry name" value="TonB-dep_OMP_SusC/RagA"/>
</dbReference>
<dbReference type="Gene3D" id="2.40.170.20">
    <property type="entry name" value="TonB-dependent receptor, beta-barrel domain"/>
    <property type="match status" value="1"/>
</dbReference>
<dbReference type="Pfam" id="PF07715">
    <property type="entry name" value="Plug"/>
    <property type="match status" value="1"/>
</dbReference>
<dbReference type="Gene3D" id="2.170.130.10">
    <property type="entry name" value="TonB-dependent receptor, plug domain"/>
    <property type="match status" value="1"/>
</dbReference>
<comment type="subcellular location">
    <subcellularLocation>
        <location evidence="1 7">Cell outer membrane</location>
        <topology evidence="1 7">Multi-pass membrane protein</topology>
    </subcellularLocation>
</comment>
<dbReference type="InterPro" id="IPR023997">
    <property type="entry name" value="TonB-dep_OMP_SusC/RagA_CS"/>
</dbReference>
<evidence type="ECO:0000256" key="5">
    <source>
        <dbReference type="ARBA" id="ARBA00023136"/>
    </source>
</evidence>
<keyword evidence="5 7" id="KW-0472">Membrane</keyword>
<keyword evidence="3 7" id="KW-1134">Transmembrane beta strand</keyword>
<dbReference type="InterPro" id="IPR011662">
    <property type="entry name" value="Secretin/TonB_short_N"/>
</dbReference>
<dbReference type="SMART" id="SM00965">
    <property type="entry name" value="STN"/>
    <property type="match status" value="1"/>
</dbReference>
<reference evidence="10 11" key="1">
    <citation type="submission" date="2018-01" db="EMBL/GenBank/DDBJ databases">
        <title>Complete genome sequence of Flavivirga eckloniae ECD14 isolated from seaweed Ecklonia cava.</title>
        <authorList>
            <person name="Lee J.H."/>
            <person name="Baik K.S."/>
            <person name="Seong C.N."/>
        </authorList>
    </citation>
    <scope>NUCLEOTIDE SEQUENCE [LARGE SCALE GENOMIC DNA]</scope>
    <source>
        <strain evidence="10 11">ECD14</strain>
    </source>
</reference>
<dbReference type="NCBIfam" id="TIGR04057">
    <property type="entry name" value="SusC_RagA_signa"/>
    <property type="match status" value="1"/>
</dbReference>
<dbReference type="SUPFAM" id="SSF49464">
    <property type="entry name" value="Carboxypeptidase regulatory domain-like"/>
    <property type="match status" value="1"/>
</dbReference>
<dbReference type="InterPro" id="IPR037066">
    <property type="entry name" value="Plug_dom_sf"/>
</dbReference>
<evidence type="ECO:0000256" key="6">
    <source>
        <dbReference type="ARBA" id="ARBA00023237"/>
    </source>
</evidence>
<dbReference type="Pfam" id="PF07660">
    <property type="entry name" value="STN"/>
    <property type="match status" value="1"/>
</dbReference>
<evidence type="ECO:0000256" key="2">
    <source>
        <dbReference type="ARBA" id="ARBA00022448"/>
    </source>
</evidence>
<proteinExistence type="inferred from homology"/>
<feature type="compositionally biased region" description="Basic and acidic residues" evidence="8">
    <location>
        <begin position="290"/>
        <end position="299"/>
    </location>
</feature>
<dbReference type="KEGG" id="fek:C1H87_18995"/>
<evidence type="ECO:0000256" key="8">
    <source>
        <dbReference type="SAM" id="MobiDB-lite"/>
    </source>
</evidence>
<dbReference type="PROSITE" id="PS52016">
    <property type="entry name" value="TONB_DEPENDENT_REC_3"/>
    <property type="match status" value="1"/>
</dbReference>
<feature type="region of interest" description="Disordered" evidence="8">
    <location>
        <begin position="279"/>
        <end position="302"/>
    </location>
</feature>
<name>A0A2K9PUD9_9FLAO</name>
<protein>
    <submittedName>
        <fullName evidence="10">SusC/RagA family TonB-linked outer membrane protein</fullName>
    </submittedName>
</protein>
<evidence type="ECO:0000256" key="4">
    <source>
        <dbReference type="ARBA" id="ARBA00022692"/>
    </source>
</evidence>
<dbReference type="InterPro" id="IPR036942">
    <property type="entry name" value="Beta-barrel_TonB_sf"/>
</dbReference>
<comment type="similarity">
    <text evidence="7">Belongs to the TonB-dependent receptor family.</text>
</comment>
<keyword evidence="11" id="KW-1185">Reference proteome</keyword>
<dbReference type="InterPro" id="IPR039426">
    <property type="entry name" value="TonB-dep_rcpt-like"/>
</dbReference>
<keyword evidence="6 7" id="KW-0998">Cell outer membrane</keyword>
<dbReference type="NCBIfam" id="TIGR04056">
    <property type="entry name" value="OMP_RagA_SusC"/>
    <property type="match status" value="1"/>
</dbReference>
<accession>A0A2K9PUD9</accession>
<keyword evidence="4 7" id="KW-0812">Transmembrane</keyword>
<dbReference type="AlphaFoldDB" id="A0A2K9PUD9"/>
<evidence type="ECO:0000256" key="7">
    <source>
        <dbReference type="PROSITE-ProRule" id="PRU01360"/>
    </source>
</evidence>
<evidence type="ECO:0000313" key="11">
    <source>
        <dbReference type="Proteomes" id="UP000235826"/>
    </source>
</evidence>
<evidence type="ECO:0000256" key="1">
    <source>
        <dbReference type="ARBA" id="ARBA00004571"/>
    </source>
</evidence>
<dbReference type="Proteomes" id="UP000235826">
    <property type="component" value="Chromosome"/>
</dbReference>